<accession>A0A1F8D0F7</accession>
<reference evidence="1 2" key="1">
    <citation type="journal article" date="2016" name="Nat. Commun.">
        <title>Thousands of microbial genomes shed light on interconnected biogeochemical processes in an aquifer system.</title>
        <authorList>
            <person name="Anantharaman K."/>
            <person name="Brown C.T."/>
            <person name="Hug L.A."/>
            <person name="Sharon I."/>
            <person name="Castelle C.J."/>
            <person name="Probst A.J."/>
            <person name="Thomas B.C."/>
            <person name="Singh A."/>
            <person name="Wilkins M.J."/>
            <person name="Karaoz U."/>
            <person name="Brodie E.L."/>
            <person name="Williams K.H."/>
            <person name="Hubbard S.S."/>
            <person name="Banfield J.F."/>
        </authorList>
    </citation>
    <scope>NUCLEOTIDE SEQUENCE [LARGE SCALE GENOMIC DNA]</scope>
</reference>
<comment type="caution">
    <text evidence="1">The sequence shown here is derived from an EMBL/GenBank/DDBJ whole genome shotgun (WGS) entry which is preliminary data.</text>
</comment>
<name>A0A1F8D0F7_9BACT</name>
<organism evidence="1 2">
    <name type="scientific">Candidatus Woesebacteria bacterium RIFOXYB1_FULL_47_31</name>
    <dbReference type="NCBI Taxonomy" id="1802542"/>
    <lineage>
        <taxon>Bacteria</taxon>
        <taxon>Candidatus Woeseibacteriota</taxon>
    </lineage>
</organism>
<dbReference type="Proteomes" id="UP000178330">
    <property type="component" value="Unassembled WGS sequence"/>
</dbReference>
<evidence type="ECO:0000313" key="2">
    <source>
        <dbReference type="Proteomes" id="UP000178330"/>
    </source>
</evidence>
<evidence type="ECO:0000313" key="1">
    <source>
        <dbReference type="EMBL" id="OGM82021.1"/>
    </source>
</evidence>
<protein>
    <submittedName>
        <fullName evidence="1">Uncharacterized protein</fullName>
    </submittedName>
</protein>
<gene>
    <name evidence="1" type="ORF">A2376_00225</name>
</gene>
<sequence>MTEERPRYLNGQEQLRVASLVNKLVSLMEKEEIDIPTVVPLAHEAVSALDGKVDFSGGTINFTRYSKGRGARAQAQTDFGQVGAQLNFGENKSEITIGNPKIYRIGLYVAQKYKHGKKSSLEFHHFMERGSHLTLGMKTELIYLAKNLELTGIVRKFPRARGSGRLILMDYKGETIWGKPIGMFDKHDNWEIFFTK</sequence>
<dbReference type="AlphaFoldDB" id="A0A1F8D0F7"/>
<proteinExistence type="predicted"/>
<dbReference type="EMBL" id="MGIC01000047">
    <property type="protein sequence ID" value="OGM82021.1"/>
    <property type="molecule type" value="Genomic_DNA"/>
</dbReference>